<comment type="caution">
    <text evidence="3">The sequence shown here is derived from an EMBL/GenBank/DDBJ whole genome shotgun (WGS) entry which is preliminary data.</text>
</comment>
<organism evidence="3 4">
    <name type="scientific">Alteromonas gilva</name>
    <dbReference type="NCBI Taxonomy" id="2987522"/>
    <lineage>
        <taxon>Bacteria</taxon>
        <taxon>Pseudomonadati</taxon>
        <taxon>Pseudomonadota</taxon>
        <taxon>Gammaproteobacteria</taxon>
        <taxon>Alteromonadales</taxon>
        <taxon>Alteromonadaceae</taxon>
        <taxon>Alteromonas/Salinimonas group</taxon>
        <taxon>Alteromonas</taxon>
    </lineage>
</organism>
<reference evidence="3 4" key="1">
    <citation type="submission" date="2022-10" db="EMBL/GenBank/DDBJ databases">
        <title>Alteromonas sp. chi3 Genome sequencing.</title>
        <authorList>
            <person name="Park S."/>
        </authorList>
    </citation>
    <scope>NUCLEOTIDE SEQUENCE [LARGE SCALE GENOMIC DNA]</scope>
    <source>
        <strain evidence="4">chi3</strain>
    </source>
</reference>
<dbReference type="InterPro" id="IPR002931">
    <property type="entry name" value="Transglutaminase-like"/>
</dbReference>
<accession>A0ABT5KY07</accession>
<keyword evidence="1" id="KW-0732">Signal</keyword>
<dbReference type="SUPFAM" id="SSF54001">
    <property type="entry name" value="Cysteine proteinases"/>
    <property type="match status" value="1"/>
</dbReference>
<dbReference type="InterPro" id="IPR038765">
    <property type="entry name" value="Papain-like_cys_pep_sf"/>
</dbReference>
<dbReference type="SMART" id="SM00460">
    <property type="entry name" value="TGc"/>
    <property type="match status" value="1"/>
</dbReference>
<gene>
    <name evidence="3" type="ORF">OIK42_02700</name>
</gene>
<dbReference type="Pfam" id="PF01841">
    <property type="entry name" value="Transglut_core"/>
    <property type="match status" value="1"/>
</dbReference>
<sequence length="257" mass="28052">MKVVLAILLLVLSCSTRAQSVPTLAQIPVTLNAPDYQPLGDIIHFELTVQNAAVAMAKLQDYAGISATQLSPTRLAIAMGKQPQFSGSRQPQYRLSSFVIDIDESATQAFINGFKPQRDAGLQAIPAYVNEYINEPTYIHGFNFASVVASQRAGDCTEYAVLTTALARALGLDARLILGTVIMDENEQVGAFGHAWTEVWYQGKWQLIDAALYTTDINSRYYLPSSSLENEGPGFGLALMTATKSFPLQVNQLQSLR</sequence>
<protein>
    <submittedName>
        <fullName evidence="3">Transglutaminase-like domain-containing protein</fullName>
    </submittedName>
</protein>
<proteinExistence type="predicted"/>
<keyword evidence="4" id="KW-1185">Reference proteome</keyword>
<dbReference type="PANTHER" id="PTHR33490">
    <property type="entry name" value="BLR5614 PROTEIN-RELATED"/>
    <property type="match status" value="1"/>
</dbReference>
<dbReference type="Gene3D" id="3.10.620.30">
    <property type="match status" value="1"/>
</dbReference>
<feature type="chain" id="PRO_5046271862" evidence="1">
    <location>
        <begin position="21"/>
        <end position="257"/>
    </location>
</feature>
<dbReference type="EMBL" id="JAQQXP010000001">
    <property type="protein sequence ID" value="MDC8829664.1"/>
    <property type="molecule type" value="Genomic_DNA"/>
</dbReference>
<dbReference type="Proteomes" id="UP001218788">
    <property type="component" value="Unassembled WGS sequence"/>
</dbReference>
<evidence type="ECO:0000313" key="3">
    <source>
        <dbReference type="EMBL" id="MDC8829664.1"/>
    </source>
</evidence>
<evidence type="ECO:0000259" key="2">
    <source>
        <dbReference type="SMART" id="SM00460"/>
    </source>
</evidence>
<feature type="domain" description="Transglutaminase-like" evidence="2">
    <location>
        <begin position="148"/>
        <end position="212"/>
    </location>
</feature>
<dbReference type="RefSeq" id="WP_273638162.1">
    <property type="nucleotide sequence ID" value="NZ_JAQQXP010000001.1"/>
</dbReference>
<evidence type="ECO:0000313" key="4">
    <source>
        <dbReference type="Proteomes" id="UP001218788"/>
    </source>
</evidence>
<feature type="signal peptide" evidence="1">
    <location>
        <begin position="1"/>
        <end position="20"/>
    </location>
</feature>
<name>A0ABT5KY07_9ALTE</name>
<evidence type="ECO:0000256" key="1">
    <source>
        <dbReference type="SAM" id="SignalP"/>
    </source>
</evidence>